<comment type="caution">
    <text evidence="2">The sequence shown here is derived from an EMBL/GenBank/DDBJ whole genome shotgun (WGS) entry which is preliminary data.</text>
</comment>
<proteinExistence type="predicted"/>
<keyword evidence="3" id="KW-1185">Reference proteome</keyword>
<name>A0ABP6UJL9_9ACTN</name>
<gene>
    <name evidence="2" type="ORF">GCM10022233_88060</name>
</gene>
<dbReference type="EMBL" id="BAAAZY010000046">
    <property type="protein sequence ID" value="GAA3509786.1"/>
    <property type="molecule type" value="Genomic_DNA"/>
</dbReference>
<evidence type="ECO:0000256" key="1">
    <source>
        <dbReference type="SAM" id="MobiDB-lite"/>
    </source>
</evidence>
<reference evidence="3" key="1">
    <citation type="journal article" date="2019" name="Int. J. Syst. Evol. Microbiol.">
        <title>The Global Catalogue of Microorganisms (GCM) 10K type strain sequencing project: providing services to taxonomists for standard genome sequencing and annotation.</title>
        <authorList>
            <consortium name="The Broad Institute Genomics Platform"/>
            <consortium name="The Broad Institute Genome Sequencing Center for Infectious Disease"/>
            <person name="Wu L."/>
            <person name="Ma J."/>
        </authorList>
    </citation>
    <scope>NUCLEOTIDE SEQUENCE [LARGE SCALE GENOMIC DNA]</scope>
    <source>
        <strain evidence="3">JCM 16925</strain>
    </source>
</reference>
<feature type="region of interest" description="Disordered" evidence="1">
    <location>
        <begin position="66"/>
        <end position="85"/>
    </location>
</feature>
<feature type="compositionally biased region" description="Polar residues" evidence="1">
    <location>
        <begin position="72"/>
        <end position="85"/>
    </location>
</feature>
<organism evidence="2 3">
    <name type="scientific">Streptomyces shaanxiensis</name>
    <dbReference type="NCBI Taxonomy" id="653357"/>
    <lineage>
        <taxon>Bacteria</taxon>
        <taxon>Bacillati</taxon>
        <taxon>Actinomycetota</taxon>
        <taxon>Actinomycetes</taxon>
        <taxon>Kitasatosporales</taxon>
        <taxon>Streptomycetaceae</taxon>
        <taxon>Streptomyces</taxon>
    </lineage>
</organism>
<evidence type="ECO:0000313" key="3">
    <source>
        <dbReference type="Proteomes" id="UP001499984"/>
    </source>
</evidence>
<sequence>MAGVVVRRLRGLGGVWGVLRVGAAVALGPVWGFGLARPGVVVQLRASSLKLLVGSTLGVDMRVDSEEGTRGVLSSTRNSIGNGQD</sequence>
<dbReference type="Proteomes" id="UP001499984">
    <property type="component" value="Unassembled WGS sequence"/>
</dbReference>
<accession>A0ABP6UJL9</accession>
<protein>
    <submittedName>
        <fullName evidence="2">Uncharacterized protein</fullName>
    </submittedName>
</protein>
<evidence type="ECO:0000313" key="2">
    <source>
        <dbReference type="EMBL" id="GAA3509786.1"/>
    </source>
</evidence>